<dbReference type="InterPro" id="IPR000305">
    <property type="entry name" value="GIY-YIG_endonuc"/>
</dbReference>
<dbReference type="Gene3D" id="3.30.420.10">
    <property type="entry name" value="Ribonuclease H-like superfamily/Ribonuclease H"/>
    <property type="match status" value="1"/>
</dbReference>
<dbReference type="Proteomes" id="UP000050975">
    <property type="component" value="Unassembled WGS sequence"/>
</dbReference>
<dbReference type="InterPro" id="IPR012337">
    <property type="entry name" value="RNaseH-like_sf"/>
</dbReference>
<dbReference type="EMBL" id="LJVE01000102">
    <property type="protein sequence ID" value="KPL13468.1"/>
    <property type="molecule type" value="Genomic_DNA"/>
</dbReference>
<dbReference type="Pfam" id="PF00929">
    <property type="entry name" value="RNase_T"/>
    <property type="match status" value="1"/>
</dbReference>
<evidence type="ECO:0000313" key="3">
    <source>
        <dbReference type="Proteomes" id="UP000050975"/>
    </source>
</evidence>
<dbReference type="InterPro" id="IPR013520">
    <property type="entry name" value="Ribonucl_H"/>
</dbReference>
<dbReference type="PROSITE" id="PS50164">
    <property type="entry name" value="GIY_YIG"/>
    <property type="match status" value="1"/>
</dbReference>
<name>A0A0S8JWS4_UNCW3</name>
<dbReference type="SMART" id="SM00465">
    <property type="entry name" value="GIYc"/>
    <property type="match status" value="1"/>
</dbReference>
<dbReference type="InterPro" id="IPR035901">
    <property type="entry name" value="GIY-YIG_endonuc_sf"/>
</dbReference>
<feature type="domain" description="GIY-YIG" evidence="1">
    <location>
        <begin position="245"/>
        <end position="324"/>
    </location>
</feature>
<dbReference type="PANTHER" id="PTHR30562">
    <property type="entry name" value="UVRC/OXIDOREDUCTASE"/>
    <property type="match status" value="1"/>
</dbReference>
<dbReference type="SMART" id="SM00479">
    <property type="entry name" value="EXOIII"/>
    <property type="match status" value="1"/>
</dbReference>
<feature type="non-terminal residue" evidence="2">
    <location>
        <position position="424"/>
    </location>
</feature>
<dbReference type="GO" id="GO:0003676">
    <property type="term" value="F:nucleic acid binding"/>
    <property type="evidence" value="ECO:0007669"/>
    <property type="project" value="InterPro"/>
</dbReference>
<organism evidence="2 3">
    <name type="scientific">candidate division WOR_3 bacterium SM1_77</name>
    <dbReference type="NCBI Taxonomy" id="1703778"/>
    <lineage>
        <taxon>Bacteria</taxon>
        <taxon>Bacteria division WOR-3</taxon>
    </lineage>
</organism>
<dbReference type="GO" id="GO:0009380">
    <property type="term" value="C:excinuclease repair complex"/>
    <property type="evidence" value="ECO:0007669"/>
    <property type="project" value="TreeGrafter"/>
</dbReference>
<dbReference type="AlphaFoldDB" id="A0A0S8JWS4"/>
<proteinExistence type="predicted"/>
<dbReference type="InterPro" id="IPR036397">
    <property type="entry name" value="RNaseH_sf"/>
</dbReference>
<dbReference type="SUPFAM" id="SSF82771">
    <property type="entry name" value="GIY-YIG endonuclease"/>
    <property type="match status" value="1"/>
</dbReference>
<comment type="caution">
    <text evidence="2">The sequence shown here is derived from an EMBL/GenBank/DDBJ whole genome shotgun (WGS) entry which is preliminary data.</text>
</comment>
<reference evidence="2 3" key="1">
    <citation type="journal article" date="2015" name="Microbiome">
        <title>Genomic resolution of linkages in carbon, nitrogen, and sulfur cycling among widespread estuary sediment bacteria.</title>
        <authorList>
            <person name="Baker B.J."/>
            <person name="Lazar C.S."/>
            <person name="Teske A.P."/>
            <person name="Dick G.J."/>
        </authorList>
    </citation>
    <scope>NUCLEOTIDE SEQUENCE [LARGE SCALE GENOMIC DNA]</scope>
    <source>
        <strain evidence="2">SM1_77</strain>
    </source>
</reference>
<dbReference type="Gene3D" id="3.40.1440.10">
    <property type="entry name" value="GIY-YIG endonuclease"/>
    <property type="match status" value="1"/>
</dbReference>
<evidence type="ECO:0000259" key="1">
    <source>
        <dbReference type="PROSITE" id="PS50164"/>
    </source>
</evidence>
<dbReference type="GO" id="GO:0006289">
    <property type="term" value="P:nucleotide-excision repair"/>
    <property type="evidence" value="ECO:0007669"/>
    <property type="project" value="InterPro"/>
</dbReference>
<protein>
    <recommendedName>
        <fullName evidence="1">GIY-YIG domain-containing protein</fullName>
    </recommendedName>
</protein>
<accession>A0A0S8JWS4</accession>
<dbReference type="GO" id="GO:0004527">
    <property type="term" value="F:exonuclease activity"/>
    <property type="evidence" value="ECO:0007669"/>
    <property type="project" value="UniProtKB-ARBA"/>
</dbReference>
<dbReference type="CDD" id="cd10434">
    <property type="entry name" value="GIY-YIG_UvrC_Cho"/>
    <property type="match status" value="1"/>
</dbReference>
<dbReference type="SUPFAM" id="SSF53098">
    <property type="entry name" value="Ribonuclease H-like"/>
    <property type="match status" value="1"/>
</dbReference>
<dbReference type="CDD" id="cd06127">
    <property type="entry name" value="DEDDh"/>
    <property type="match status" value="1"/>
</dbReference>
<dbReference type="Pfam" id="PF01541">
    <property type="entry name" value="GIY-YIG"/>
    <property type="match status" value="1"/>
</dbReference>
<evidence type="ECO:0000313" key="2">
    <source>
        <dbReference type="EMBL" id="KPL13468.1"/>
    </source>
</evidence>
<dbReference type="InterPro" id="IPR047296">
    <property type="entry name" value="GIY-YIG_UvrC_Cho"/>
</dbReference>
<dbReference type="PANTHER" id="PTHR30562:SF1">
    <property type="entry name" value="UVRABC SYSTEM PROTEIN C"/>
    <property type="match status" value="1"/>
</dbReference>
<gene>
    <name evidence="2" type="ORF">AMJ74_05190</name>
</gene>
<dbReference type="InterPro" id="IPR050066">
    <property type="entry name" value="UvrABC_protein_C"/>
</dbReference>
<sequence length="424" mass="48218">MQYCKNSGNGRCVVPDMKLEKLVVLFLDCQTTNSNPKKGNVIEIGWACSNFSRDNGVDATSVNSYLLKQPVGHEIPERIHTITGIRRDEVDAGHEPREVWSQLLSAADEIARLNRFNKCPLVIHYAKFETPFLIHLHTKYSAARGFPFKIICTHVLAKRLFPELPRRSLRAMAGYLGYSVGQARRCRDHVVATAFVWQALVRVLKERLCITTFEKLQQWLDQPMLSTGRERTYPMARETRRDVPDKPGVYRMLRSNGDVLYVGKASSLKKRVNSYFRRSCRHPEHILEMLSQAKQLDVTVTESVLEAAILESDEIKRLSPPYNVALSKGQRDVWYCSPNLLEFSQTLTKRCRIGPLVSQDAVARLAVIRQVVKKGNIPDVDDARLMAALGIPEGYTPDHESTRAGFAAFLEKYAQQFDTEHTEL</sequence>